<sequence length="87" mass="9293">KETYGSGLLTFHIFCDAKNIPETECAPAIPSIISAFISTLAGAYLGSAISNYVSAIRVWHTIHSLNWTLNDSKTDALLNAASSLPPL</sequence>
<evidence type="ECO:0000256" key="1">
    <source>
        <dbReference type="ARBA" id="ARBA00023125"/>
    </source>
</evidence>
<dbReference type="EMBL" id="KN819402">
    <property type="protein sequence ID" value="KIJ10595.1"/>
    <property type="molecule type" value="Genomic_DNA"/>
</dbReference>
<dbReference type="InterPro" id="IPR010998">
    <property type="entry name" value="Integrase_recombinase_N"/>
</dbReference>
<evidence type="ECO:0000313" key="2">
    <source>
        <dbReference type="EMBL" id="KIJ10595.1"/>
    </source>
</evidence>
<reference evidence="3" key="2">
    <citation type="submission" date="2015-01" db="EMBL/GenBank/DDBJ databases">
        <title>Evolutionary Origins and Diversification of the Mycorrhizal Mutualists.</title>
        <authorList>
            <consortium name="DOE Joint Genome Institute"/>
            <consortium name="Mycorrhizal Genomics Consortium"/>
            <person name="Kohler A."/>
            <person name="Kuo A."/>
            <person name="Nagy L.G."/>
            <person name="Floudas D."/>
            <person name="Copeland A."/>
            <person name="Barry K.W."/>
            <person name="Cichocki N."/>
            <person name="Veneault-Fourrey C."/>
            <person name="LaButti K."/>
            <person name="Lindquist E.A."/>
            <person name="Lipzen A."/>
            <person name="Lundell T."/>
            <person name="Morin E."/>
            <person name="Murat C."/>
            <person name="Riley R."/>
            <person name="Ohm R."/>
            <person name="Sun H."/>
            <person name="Tunlid A."/>
            <person name="Henrissat B."/>
            <person name="Grigoriev I.V."/>
            <person name="Hibbett D.S."/>
            <person name="Martin F."/>
        </authorList>
    </citation>
    <scope>NUCLEOTIDE SEQUENCE [LARGE SCALE GENOMIC DNA]</scope>
    <source>
        <strain evidence="3">ATCC 200175</strain>
    </source>
</reference>
<reference evidence="2 3" key="1">
    <citation type="submission" date="2014-06" db="EMBL/GenBank/DDBJ databases">
        <authorList>
            <consortium name="DOE Joint Genome Institute"/>
            <person name="Kuo A."/>
            <person name="Kohler A."/>
            <person name="Nagy L.G."/>
            <person name="Floudas D."/>
            <person name="Copeland A."/>
            <person name="Barry K.W."/>
            <person name="Cichocki N."/>
            <person name="Veneault-Fourrey C."/>
            <person name="LaButti K."/>
            <person name="Lindquist E.A."/>
            <person name="Lipzen A."/>
            <person name="Lundell T."/>
            <person name="Morin E."/>
            <person name="Murat C."/>
            <person name="Sun H."/>
            <person name="Tunlid A."/>
            <person name="Henrissat B."/>
            <person name="Grigoriev I.V."/>
            <person name="Hibbett D.S."/>
            <person name="Martin F."/>
            <person name="Nordberg H.P."/>
            <person name="Cantor M.N."/>
            <person name="Hua S.X."/>
        </authorList>
    </citation>
    <scope>NUCLEOTIDE SEQUENCE [LARGE SCALE GENOMIC DNA]</scope>
    <source>
        <strain evidence="2 3">ATCC 200175</strain>
    </source>
</reference>
<feature type="non-terminal residue" evidence="2">
    <location>
        <position position="87"/>
    </location>
</feature>
<evidence type="ECO:0000313" key="3">
    <source>
        <dbReference type="Proteomes" id="UP000053647"/>
    </source>
</evidence>
<gene>
    <name evidence="2" type="ORF">PAXINDRAFT_33768</name>
</gene>
<dbReference type="AlphaFoldDB" id="A0A0C9T4K2"/>
<accession>A0A0C9T4K2</accession>
<name>A0A0C9T4K2_PAXIN</name>
<protein>
    <submittedName>
        <fullName evidence="2">Uncharacterized protein</fullName>
    </submittedName>
</protein>
<keyword evidence="3" id="KW-1185">Reference proteome</keyword>
<dbReference type="Gene3D" id="1.10.150.130">
    <property type="match status" value="1"/>
</dbReference>
<feature type="non-terminal residue" evidence="2">
    <location>
        <position position="1"/>
    </location>
</feature>
<keyword evidence="1" id="KW-0238">DNA-binding</keyword>
<organism evidence="2 3">
    <name type="scientific">Paxillus involutus ATCC 200175</name>
    <dbReference type="NCBI Taxonomy" id="664439"/>
    <lineage>
        <taxon>Eukaryota</taxon>
        <taxon>Fungi</taxon>
        <taxon>Dikarya</taxon>
        <taxon>Basidiomycota</taxon>
        <taxon>Agaricomycotina</taxon>
        <taxon>Agaricomycetes</taxon>
        <taxon>Agaricomycetidae</taxon>
        <taxon>Boletales</taxon>
        <taxon>Paxilineae</taxon>
        <taxon>Paxillaceae</taxon>
        <taxon>Paxillus</taxon>
    </lineage>
</organism>
<dbReference type="OrthoDB" id="3266428at2759"/>
<proteinExistence type="predicted"/>
<dbReference type="Proteomes" id="UP000053647">
    <property type="component" value="Unassembled WGS sequence"/>
</dbReference>
<dbReference type="HOGENOM" id="CLU_003292_7_3_1"/>
<dbReference type="SUPFAM" id="SSF47823">
    <property type="entry name" value="lambda integrase-like, N-terminal domain"/>
    <property type="match status" value="1"/>
</dbReference>
<dbReference type="GO" id="GO:0003677">
    <property type="term" value="F:DNA binding"/>
    <property type="evidence" value="ECO:0007669"/>
    <property type="project" value="UniProtKB-KW"/>
</dbReference>